<sequence>ATIYEELKEAKDIGYLVLEYVAGETLAERIARGRLEPEEALLIGLQITEAVSAAHSKGVIHRDLKPSNIKIDPEGAVKVLDFGVAKTMGAEVSDLESTITLPGRIIGTPAYMSPEQARGKAVDHRSDIWSFGCVLYEMLTGVPAFKSQTSSDTLAGVLRAEPDWQKLPDETPNNIRVLLRRCLEKDPRRRLHDIADATIEINETLNLPAIAPPTTATSLMSDPAKDRKRFMVVVAVCLLLGIIAGSVAIISLWRPGGQLAQPARRFVIYPQTS</sequence>
<evidence type="ECO:0000256" key="4">
    <source>
        <dbReference type="ARBA" id="ARBA00022777"/>
    </source>
</evidence>
<feature type="transmembrane region" description="Helical" evidence="6">
    <location>
        <begin position="230"/>
        <end position="253"/>
    </location>
</feature>
<dbReference type="PANTHER" id="PTHR43671:SF13">
    <property type="entry name" value="SERINE_THREONINE-PROTEIN KINASE NEK2"/>
    <property type="match status" value="1"/>
</dbReference>
<comment type="caution">
    <text evidence="8">The sequence shown here is derived from an EMBL/GenBank/DDBJ whole genome shotgun (WGS) entry which is preliminary data.</text>
</comment>
<dbReference type="InterPro" id="IPR000719">
    <property type="entry name" value="Prot_kinase_dom"/>
</dbReference>
<dbReference type="SMART" id="SM00220">
    <property type="entry name" value="S_TKc"/>
    <property type="match status" value="1"/>
</dbReference>
<keyword evidence="3" id="KW-0547">Nucleotide-binding</keyword>
<evidence type="ECO:0000313" key="8">
    <source>
        <dbReference type="EMBL" id="GAI89468.1"/>
    </source>
</evidence>
<dbReference type="PANTHER" id="PTHR43671">
    <property type="entry name" value="SERINE/THREONINE-PROTEIN KINASE NEK"/>
    <property type="match status" value="1"/>
</dbReference>
<dbReference type="CDD" id="cd14014">
    <property type="entry name" value="STKc_PknB_like"/>
    <property type="match status" value="1"/>
</dbReference>
<keyword evidence="6" id="KW-0472">Membrane</keyword>
<feature type="non-terminal residue" evidence="8">
    <location>
        <position position="1"/>
    </location>
</feature>
<dbReference type="AlphaFoldDB" id="X1S955"/>
<dbReference type="PROSITE" id="PS50011">
    <property type="entry name" value="PROTEIN_KINASE_DOM"/>
    <property type="match status" value="1"/>
</dbReference>
<protein>
    <recommendedName>
        <fullName evidence="1">non-specific serine/threonine protein kinase</fullName>
        <ecNumber evidence="1">2.7.11.1</ecNumber>
    </recommendedName>
</protein>
<dbReference type="InterPro" id="IPR011009">
    <property type="entry name" value="Kinase-like_dom_sf"/>
</dbReference>
<evidence type="ECO:0000256" key="6">
    <source>
        <dbReference type="SAM" id="Phobius"/>
    </source>
</evidence>
<dbReference type="Gene3D" id="1.10.510.10">
    <property type="entry name" value="Transferase(Phosphotransferase) domain 1"/>
    <property type="match status" value="1"/>
</dbReference>
<gene>
    <name evidence="8" type="ORF">S12H4_34218</name>
</gene>
<feature type="domain" description="Protein kinase" evidence="7">
    <location>
        <begin position="1"/>
        <end position="205"/>
    </location>
</feature>
<dbReference type="Pfam" id="PF00069">
    <property type="entry name" value="Pkinase"/>
    <property type="match status" value="1"/>
</dbReference>
<reference evidence="8" key="1">
    <citation type="journal article" date="2014" name="Front. Microbiol.">
        <title>High frequency of phylogenetically diverse reductive dehalogenase-homologous genes in deep subseafloor sedimentary metagenomes.</title>
        <authorList>
            <person name="Kawai M."/>
            <person name="Futagami T."/>
            <person name="Toyoda A."/>
            <person name="Takaki Y."/>
            <person name="Nishi S."/>
            <person name="Hori S."/>
            <person name="Arai W."/>
            <person name="Tsubouchi T."/>
            <person name="Morono Y."/>
            <person name="Uchiyama I."/>
            <person name="Ito T."/>
            <person name="Fujiyama A."/>
            <person name="Inagaki F."/>
            <person name="Takami H."/>
        </authorList>
    </citation>
    <scope>NUCLEOTIDE SEQUENCE</scope>
    <source>
        <strain evidence="8">Expedition CK06-06</strain>
    </source>
</reference>
<keyword evidence="5" id="KW-0067">ATP-binding</keyword>
<feature type="non-terminal residue" evidence="8">
    <location>
        <position position="273"/>
    </location>
</feature>
<dbReference type="EMBL" id="BARW01020231">
    <property type="protein sequence ID" value="GAI89468.1"/>
    <property type="molecule type" value="Genomic_DNA"/>
</dbReference>
<keyword evidence="6" id="KW-1133">Transmembrane helix</keyword>
<evidence type="ECO:0000256" key="5">
    <source>
        <dbReference type="ARBA" id="ARBA00022840"/>
    </source>
</evidence>
<keyword evidence="4" id="KW-0418">Kinase</keyword>
<evidence type="ECO:0000256" key="3">
    <source>
        <dbReference type="ARBA" id="ARBA00022741"/>
    </source>
</evidence>
<dbReference type="SUPFAM" id="SSF56112">
    <property type="entry name" value="Protein kinase-like (PK-like)"/>
    <property type="match status" value="1"/>
</dbReference>
<proteinExistence type="predicted"/>
<dbReference type="EC" id="2.7.11.1" evidence="1"/>
<evidence type="ECO:0000256" key="1">
    <source>
        <dbReference type="ARBA" id="ARBA00012513"/>
    </source>
</evidence>
<accession>X1S955</accession>
<keyword evidence="2" id="KW-0808">Transferase</keyword>
<name>X1S955_9ZZZZ</name>
<dbReference type="GO" id="GO:0005524">
    <property type="term" value="F:ATP binding"/>
    <property type="evidence" value="ECO:0007669"/>
    <property type="project" value="UniProtKB-KW"/>
</dbReference>
<organism evidence="8">
    <name type="scientific">marine sediment metagenome</name>
    <dbReference type="NCBI Taxonomy" id="412755"/>
    <lineage>
        <taxon>unclassified sequences</taxon>
        <taxon>metagenomes</taxon>
        <taxon>ecological metagenomes</taxon>
    </lineage>
</organism>
<evidence type="ECO:0000259" key="7">
    <source>
        <dbReference type="PROSITE" id="PS50011"/>
    </source>
</evidence>
<dbReference type="InterPro" id="IPR050660">
    <property type="entry name" value="NEK_Ser/Thr_kinase"/>
</dbReference>
<keyword evidence="6" id="KW-0812">Transmembrane</keyword>
<dbReference type="GO" id="GO:0004674">
    <property type="term" value="F:protein serine/threonine kinase activity"/>
    <property type="evidence" value="ECO:0007669"/>
    <property type="project" value="UniProtKB-EC"/>
</dbReference>
<evidence type="ECO:0000256" key="2">
    <source>
        <dbReference type="ARBA" id="ARBA00022679"/>
    </source>
</evidence>